<reference evidence="5 6" key="1">
    <citation type="submission" date="2024-01" db="EMBL/GenBank/DDBJ databases">
        <title>A draft genome for the cacao thread blight pathogen Marasmiellus scandens.</title>
        <authorList>
            <person name="Baruah I.K."/>
            <person name="Leung J."/>
            <person name="Bukari Y."/>
            <person name="Amoako-Attah I."/>
            <person name="Meinhardt L.W."/>
            <person name="Bailey B.A."/>
            <person name="Cohen S.P."/>
        </authorList>
    </citation>
    <scope>NUCLEOTIDE SEQUENCE [LARGE SCALE GENOMIC DNA]</scope>
    <source>
        <strain evidence="5 6">GH-19</strain>
    </source>
</reference>
<dbReference type="Pfam" id="PF14075">
    <property type="entry name" value="UBN_AB"/>
    <property type="match status" value="1"/>
</dbReference>
<feature type="region of interest" description="Disordered" evidence="2">
    <location>
        <begin position="674"/>
        <end position="737"/>
    </location>
</feature>
<feature type="compositionally biased region" description="Acidic residues" evidence="2">
    <location>
        <begin position="695"/>
        <end position="708"/>
    </location>
</feature>
<dbReference type="Proteomes" id="UP001498398">
    <property type="component" value="Unassembled WGS sequence"/>
</dbReference>
<dbReference type="EMBL" id="JBANRG010000034">
    <property type="protein sequence ID" value="KAK7450105.1"/>
    <property type="molecule type" value="Genomic_DNA"/>
</dbReference>
<feature type="compositionally biased region" description="Low complexity" evidence="2">
    <location>
        <begin position="98"/>
        <end position="113"/>
    </location>
</feature>
<feature type="compositionally biased region" description="Polar residues" evidence="2">
    <location>
        <begin position="377"/>
        <end position="400"/>
    </location>
</feature>
<sequence>MYDSAASPAPASLTTRIHSGSPSQMSQTLIPAMPTPSSTKHSIHALVHPDPEHERTPTPNTTGTRDTEALKPILLPTLPSNLDGNEDGRTSPAPPSPTVSSSTKTISKAATTKPKSKVSKPSPSPAPSRPPLQTIRLRITLGGPDNYEVDVAKMTRDTGQMAISPLPTPKFGLGDESSGSDEDDEDDGGSKGAEKTNSKPGATETSILGAAMAAYEQGTALPDFESSLPGTGQPPKKKRKVHKPDSYDTSDPFIDDSELAVDERKFFAQTKQTGFYVSQGEVALLRDRSSSAKKSKPKSQISTIISAASTSASASTARVNSQPDVSTFRSEEASASALGTKDSPIALYSDAESDHDHNSRPNHHPNNHHSREPSNHAPTASNDDSGDSSISTALKSPNSGSKKRTILVQGSRDDGVFPSEGSYPSLSPSRTQSQGQGQGQPQPQIYWRFSLANPLLGLGEERVKQGVGADPASMRKLAWGDRPEMRFVLDDGSGGANAEDDSDPEGNAESRRRHSSSSGVIIVGGGADSRERYTTVLENGKKKKVVDVSSFHPALHPLFEKLKAAITAENWDVKGRFPPSLKPILADVALTAIKLDEYDDHFFSLMPTLFIYNKFTMTKLIKRTVFAEHIAMLVERQEALLTQLKKDADEGFSRAEEEWEKSVVAWDKRQKKAKANDTLSVPGNEIESHKRSPSDDPDPDHEHEDEDTVMQTEDVSSGKDGAKGAKGKEKEKAEQPPAKRYRMTESMKAIVWELVLLSNECCRLENEKNSLEGSVMQISEQSLRKALYQKIVSCFPAGWMNSGHISRDVSAIKKRLEKELEEG</sequence>
<evidence type="ECO:0000256" key="2">
    <source>
        <dbReference type="SAM" id="MobiDB-lite"/>
    </source>
</evidence>
<feature type="domain" description="Ubinuclein middle" evidence="4">
    <location>
        <begin position="550"/>
        <end position="807"/>
    </location>
</feature>
<dbReference type="InterPro" id="IPR026947">
    <property type="entry name" value="UBN_middle_dom"/>
</dbReference>
<gene>
    <name evidence="5" type="ORF">VKT23_012987</name>
</gene>
<name>A0ABR1J7J7_9AGAR</name>
<evidence type="ECO:0000313" key="5">
    <source>
        <dbReference type="EMBL" id="KAK7450105.1"/>
    </source>
</evidence>
<evidence type="ECO:0000313" key="6">
    <source>
        <dbReference type="Proteomes" id="UP001498398"/>
    </source>
</evidence>
<dbReference type="InterPro" id="IPR014840">
    <property type="entry name" value="HRD"/>
</dbReference>
<organism evidence="5 6">
    <name type="scientific">Marasmiellus scandens</name>
    <dbReference type="NCBI Taxonomy" id="2682957"/>
    <lineage>
        <taxon>Eukaryota</taxon>
        <taxon>Fungi</taxon>
        <taxon>Dikarya</taxon>
        <taxon>Basidiomycota</taxon>
        <taxon>Agaricomycotina</taxon>
        <taxon>Agaricomycetes</taxon>
        <taxon>Agaricomycetidae</taxon>
        <taxon>Agaricales</taxon>
        <taxon>Marasmiineae</taxon>
        <taxon>Omphalotaceae</taxon>
        <taxon>Marasmiellus</taxon>
    </lineage>
</organism>
<feature type="compositionally biased region" description="Acidic residues" evidence="2">
    <location>
        <begin position="178"/>
        <end position="187"/>
    </location>
</feature>
<evidence type="ECO:0008006" key="7">
    <source>
        <dbReference type="Google" id="ProtNLM"/>
    </source>
</evidence>
<feature type="compositionally biased region" description="Low complexity" evidence="2">
    <location>
        <begin position="298"/>
        <end position="317"/>
    </location>
</feature>
<keyword evidence="6" id="KW-1185">Reference proteome</keyword>
<feature type="region of interest" description="Disordered" evidence="2">
    <location>
        <begin position="486"/>
        <end position="521"/>
    </location>
</feature>
<feature type="compositionally biased region" description="Basic and acidic residues" evidence="2">
    <location>
        <begin position="47"/>
        <end position="56"/>
    </location>
</feature>
<dbReference type="Pfam" id="PF08729">
    <property type="entry name" value="HUN"/>
    <property type="match status" value="1"/>
</dbReference>
<feature type="compositionally biased region" description="Polar residues" evidence="2">
    <location>
        <begin position="318"/>
        <end position="328"/>
    </location>
</feature>
<feature type="compositionally biased region" description="Low complexity" evidence="2">
    <location>
        <begin position="1"/>
        <end position="12"/>
    </location>
</feature>
<feature type="compositionally biased region" description="Polar residues" evidence="2">
    <location>
        <begin position="13"/>
        <end position="40"/>
    </location>
</feature>
<comment type="caution">
    <text evidence="5">The sequence shown here is derived from an EMBL/GenBank/DDBJ whole genome shotgun (WGS) entry which is preliminary data.</text>
</comment>
<accession>A0ABR1J7J7</accession>
<feature type="compositionally biased region" description="Basic and acidic residues" evidence="2">
    <location>
        <begin position="716"/>
        <end position="734"/>
    </location>
</feature>
<feature type="compositionally biased region" description="Basic and acidic residues" evidence="2">
    <location>
        <begin position="188"/>
        <end position="197"/>
    </location>
</feature>
<feature type="domain" description="Hpc2-related" evidence="3">
    <location>
        <begin position="238"/>
        <end position="282"/>
    </location>
</feature>
<evidence type="ECO:0000259" key="3">
    <source>
        <dbReference type="Pfam" id="PF08729"/>
    </source>
</evidence>
<feature type="region of interest" description="Disordered" evidence="2">
    <location>
        <begin position="287"/>
        <end position="443"/>
    </location>
</feature>
<feature type="region of interest" description="Disordered" evidence="2">
    <location>
        <begin position="1"/>
        <end position="255"/>
    </location>
</feature>
<keyword evidence="1" id="KW-0597">Phosphoprotein</keyword>
<evidence type="ECO:0000256" key="1">
    <source>
        <dbReference type="ARBA" id="ARBA00022553"/>
    </source>
</evidence>
<evidence type="ECO:0000259" key="4">
    <source>
        <dbReference type="Pfam" id="PF14075"/>
    </source>
</evidence>
<protein>
    <recommendedName>
        <fullName evidence="7">Ubinuclein middle domain-containing protein</fullName>
    </recommendedName>
</protein>
<feature type="compositionally biased region" description="Low complexity" evidence="2">
    <location>
        <begin position="427"/>
        <end position="443"/>
    </location>
</feature>
<proteinExistence type="predicted"/>